<name>A0A326S8U3_9BACT</name>
<dbReference type="Pfam" id="PF25583">
    <property type="entry name" value="WCX"/>
    <property type="match status" value="1"/>
</dbReference>
<keyword evidence="4" id="KW-1185">Reference proteome</keyword>
<dbReference type="EMBL" id="QKTX01000002">
    <property type="protein sequence ID" value="PZV86347.1"/>
    <property type="molecule type" value="Genomic_DNA"/>
</dbReference>
<proteinExistence type="predicted"/>
<feature type="domain" description="WCX" evidence="2">
    <location>
        <begin position="272"/>
        <end position="343"/>
    </location>
</feature>
<gene>
    <name evidence="3" type="ORF">CLV31_102247</name>
</gene>
<dbReference type="PANTHER" id="PTHR34580">
    <property type="match status" value="1"/>
</dbReference>
<evidence type="ECO:0000259" key="1">
    <source>
        <dbReference type="Pfam" id="PF13280"/>
    </source>
</evidence>
<keyword evidence="3" id="KW-0238">DNA-binding</keyword>
<reference evidence="3 4" key="1">
    <citation type="submission" date="2018-06" db="EMBL/GenBank/DDBJ databases">
        <title>Genomic Encyclopedia of Archaeal and Bacterial Type Strains, Phase II (KMG-II): from individual species to whole genera.</title>
        <authorList>
            <person name="Goeker M."/>
        </authorList>
    </citation>
    <scope>NUCLEOTIDE SEQUENCE [LARGE SCALE GENOMIC DNA]</scope>
    <source>
        <strain evidence="3 4">T4</strain>
    </source>
</reference>
<dbReference type="PANTHER" id="PTHR34580:SF9">
    <property type="entry name" value="SLL5097 PROTEIN"/>
    <property type="match status" value="1"/>
</dbReference>
<organism evidence="3 4">
    <name type="scientific">Algoriphagus aquaeductus</name>
    <dbReference type="NCBI Taxonomy" id="475299"/>
    <lineage>
        <taxon>Bacteria</taxon>
        <taxon>Pseudomonadati</taxon>
        <taxon>Bacteroidota</taxon>
        <taxon>Cytophagia</taxon>
        <taxon>Cytophagales</taxon>
        <taxon>Cyclobacteriaceae</taxon>
        <taxon>Algoriphagus</taxon>
    </lineage>
</organism>
<dbReference type="Proteomes" id="UP000248917">
    <property type="component" value="Unassembled WGS sequence"/>
</dbReference>
<feature type="domain" description="WYL" evidence="1">
    <location>
        <begin position="173"/>
        <end position="239"/>
    </location>
</feature>
<dbReference type="GO" id="GO:0003677">
    <property type="term" value="F:DNA binding"/>
    <property type="evidence" value="ECO:0007669"/>
    <property type="project" value="UniProtKB-KW"/>
</dbReference>
<sequence length="350" mass="41255">MSTNYSTLCAVHLHSKMGITKHALIRYQALDKCFRNPGRMYFWEDLLEECNKALSEFDPESEGIQRRQLYYDIKFMESEQGWAIPLGRYPFDRKLFYRYEDLSFSINNQPLNNMEAEQIKSALQIFSRFSGTPQFEWVNEMIPRLESKFGLVDRKKEVISFQSNFDLKGLHFIAPIFNAIINERVLIISYRDFKSQESYKLTFHPYYLKQYNERWFAFGLNADKEISNWNLALDRIEALSETNLKYEKSERDWDEYFFDIIGVTRPEGISLEKIALLFSSDVAPYVITKPLHPTQKHRQLPEGLEVVIEVIPNFELERLIISFGDQVKVISPESLRKKISQQLIAAANQY</sequence>
<evidence type="ECO:0000313" key="4">
    <source>
        <dbReference type="Proteomes" id="UP000248917"/>
    </source>
</evidence>
<accession>A0A326S8U3</accession>
<dbReference type="InterPro" id="IPR051534">
    <property type="entry name" value="CBASS_pafABC_assoc_protein"/>
</dbReference>
<comment type="caution">
    <text evidence="3">The sequence shown here is derived from an EMBL/GenBank/DDBJ whole genome shotgun (WGS) entry which is preliminary data.</text>
</comment>
<dbReference type="Pfam" id="PF13280">
    <property type="entry name" value="WYL"/>
    <property type="match status" value="1"/>
</dbReference>
<dbReference type="AlphaFoldDB" id="A0A326S8U3"/>
<dbReference type="InterPro" id="IPR057727">
    <property type="entry name" value="WCX_dom"/>
</dbReference>
<evidence type="ECO:0000259" key="2">
    <source>
        <dbReference type="Pfam" id="PF25583"/>
    </source>
</evidence>
<dbReference type="PROSITE" id="PS52050">
    <property type="entry name" value="WYL"/>
    <property type="match status" value="1"/>
</dbReference>
<dbReference type="InterPro" id="IPR026881">
    <property type="entry name" value="WYL_dom"/>
</dbReference>
<protein>
    <submittedName>
        <fullName evidence="3">Putative DNA-binding transcriptional regulator YafY</fullName>
    </submittedName>
</protein>
<evidence type="ECO:0000313" key="3">
    <source>
        <dbReference type="EMBL" id="PZV86347.1"/>
    </source>
</evidence>